<reference evidence="1 2" key="1">
    <citation type="submission" date="2023-03" db="EMBL/GenBank/DDBJ databases">
        <title>High recombination rates correlate with genetic variation in Cardiocondyla obscurior ants.</title>
        <authorList>
            <person name="Errbii M."/>
        </authorList>
    </citation>
    <scope>NUCLEOTIDE SEQUENCE [LARGE SCALE GENOMIC DNA]</scope>
    <source>
        <strain evidence="1">Alpha-2009</strain>
        <tissue evidence="1">Whole body</tissue>
    </source>
</reference>
<organism evidence="1 2">
    <name type="scientific">Cardiocondyla obscurior</name>
    <dbReference type="NCBI Taxonomy" id="286306"/>
    <lineage>
        <taxon>Eukaryota</taxon>
        <taxon>Metazoa</taxon>
        <taxon>Ecdysozoa</taxon>
        <taxon>Arthropoda</taxon>
        <taxon>Hexapoda</taxon>
        <taxon>Insecta</taxon>
        <taxon>Pterygota</taxon>
        <taxon>Neoptera</taxon>
        <taxon>Endopterygota</taxon>
        <taxon>Hymenoptera</taxon>
        <taxon>Apocrita</taxon>
        <taxon>Aculeata</taxon>
        <taxon>Formicoidea</taxon>
        <taxon>Formicidae</taxon>
        <taxon>Myrmicinae</taxon>
        <taxon>Cardiocondyla</taxon>
    </lineage>
</organism>
<comment type="caution">
    <text evidence="1">The sequence shown here is derived from an EMBL/GenBank/DDBJ whole genome shotgun (WGS) entry which is preliminary data.</text>
</comment>
<accession>A0AAW2EGZ6</accession>
<evidence type="ECO:0000313" key="1">
    <source>
        <dbReference type="EMBL" id="KAL0101047.1"/>
    </source>
</evidence>
<gene>
    <name evidence="1" type="ORF">PUN28_018719</name>
</gene>
<dbReference type="AlphaFoldDB" id="A0AAW2EGZ6"/>
<dbReference type="Proteomes" id="UP001430953">
    <property type="component" value="Unassembled WGS sequence"/>
</dbReference>
<sequence length="83" mass="9994">MCTYRPLLKYCRFVIHTESIVRSYNLNARYRNGNFGNLRAIDLALNQLLQKKKKMYCVKDYCSTAITLNYSVPRYNTDYNFRY</sequence>
<keyword evidence="2" id="KW-1185">Reference proteome</keyword>
<dbReference type="EMBL" id="JADYXP020000024">
    <property type="protein sequence ID" value="KAL0101047.1"/>
    <property type="molecule type" value="Genomic_DNA"/>
</dbReference>
<proteinExistence type="predicted"/>
<name>A0AAW2EGZ6_9HYME</name>
<evidence type="ECO:0000313" key="2">
    <source>
        <dbReference type="Proteomes" id="UP001430953"/>
    </source>
</evidence>
<protein>
    <submittedName>
        <fullName evidence="1">Uncharacterized protein</fullName>
    </submittedName>
</protein>